<dbReference type="InterPro" id="IPR000152">
    <property type="entry name" value="EGF-type_Asp/Asn_hydroxyl_site"/>
</dbReference>
<evidence type="ECO:0000256" key="17">
    <source>
        <dbReference type="SAM" id="SignalP"/>
    </source>
</evidence>
<dbReference type="GO" id="GO:0006898">
    <property type="term" value="P:receptor-mediated endocytosis"/>
    <property type="evidence" value="ECO:0007669"/>
    <property type="project" value="TreeGrafter"/>
</dbReference>
<feature type="domain" description="EGF-like" evidence="18">
    <location>
        <begin position="238"/>
        <end position="277"/>
    </location>
</feature>
<dbReference type="InterPro" id="IPR000742">
    <property type="entry name" value="EGF"/>
</dbReference>
<dbReference type="Pfam" id="PF14670">
    <property type="entry name" value="FXa_inhibition"/>
    <property type="match status" value="1"/>
</dbReference>
<feature type="chain" id="PRO_5042559309" evidence="17">
    <location>
        <begin position="25"/>
        <end position="1752"/>
    </location>
</feature>
<dbReference type="InterPro" id="IPR001881">
    <property type="entry name" value="EGF-like_Ca-bd_dom"/>
</dbReference>
<dbReference type="RefSeq" id="XP_015601418.1">
    <property type="nucleotide sequence ID" value="XM_015745932.2"/>
</dbReference>
<evidence type="ECO:0000256" key="3">
    <source>
        <dbReference type="ARBA" id="ARBA00022536"/>
    </source>
</evidence>
<dbReference type="InterPro" id="IPR049883">
    <property type="entry name" value="NOTCH1_EGF-like"/>
</dbReference>
<dbReference type="Gene3D" id="4.10.400.10">
    <property type="entry name" value="Low-density Lipoprotein Receptor"/>
    <property type="match status" value="12"/>
</dbReference>
<dbReference type="PROSITE" id="PS01209">
    <property type="entry name" value="LDLRA_1"/>
    <property type="match status" value="7"/>
</dbReference>
<dbReference type="PRINTS" id="PR00261">
    <property type="entry name" value="LDLRECEPTOR"/>
</dbReference>
<evidence type="ECO:0000256" key="12">
    <source>
        <dbReference type="ARBA" id="ARBA00023180"/>
    </source>
</evidence>
<feature type="disulfide bond" evidence="14">
    <location>
        <begin position="76"/>
        <end position="88"/>
    </location>
</feature>
<dbReference type="GO" id="GO:0042562">
    <property type="term" value="F:hormone binding"/>
    <property type="evidence" value="ECO:0007669"/>
    <property type="project" value="TreeGrafter"/>
</dbReference>
<dbReference type="SMART" id="SM00181">
    <property type="entry name" value="EGF"/>
    <property type="match status" value="6"/>
</dbReference>
<feature type="disulfide bond" evidence="14">
    <location>
        <begin position="937"/>
        <end position="949"/>
    </location>
</feature>
<gene>
    <name evidence="20" type="primary">LOC107270692</name>
</gene>
<evidence type="ECO:0000256" key="11">
    <source>
        <dbReference type="ARBA" id="ARBA00023170"/>
    </source>
</evidence>
<feature type="repeat" description="LDL-receptor class B" evidence="15">
    <location>
        <begin position="321"/>
        <end position="365"/>
    </location>
</feature>
<comment type="caution">
    <text evidence="13">Lacks conserved residue(s) required for the propagation of feature annotation.</text>
</comment>
<feature type="disulfide bond" evidence="14">
    <location>
        <begin position="51"/>
        <end position="66"/>
    </location>
</feature>
<dbReference type="CDD" id="cd00112">
    <property type="entry name" value="LDLa"/>
    <property type="match status" value="12"/>
</dbReference>
<feature type="disulfide bond" evidence="14">
    <location>
        <begin position="122"/>
        <end position="140"/>
    </location>
</feature>
<evidence type="ECO:0000256" key="7">
    <source>
        <dbReference type="ARBA" id="ARBA00022737"/>
    </source>
</evidence>
<dbReference type="SUPFAM" id="SSF63825">
    <property type="entry name" value="YWTD domain"/>
    <property type="match status" value="3"/>
</dbReference>
<keyword evidence="11 20" id="KW-0675">Receptor</keyword>
<feature type="repeat" description="LDL-receptor class B" evidence="15">
    <location>
        <begin position="453"/>
        <end position="495"/>
    </location>
</feature>
<dbReference type="KEGG" id="ccin:107270692"/>
<keyword evidence="19" id="KW-1185">Reference proteome</keyword>
<comment type="similarity">
    <text evidence="2">Belongs to the LDLR family.</text>
</comment>
<feature type="disulfide bond" evidence="14">
    <location>
        <begin position="1139"/>
        <end position="1151"/>
    </location>
</feature>
<feature type="repeat" description="LDL-receptor class B" evidence="15">
    <location>
        <begin position="409"/>
        <end position="452"/>
    </location>
</feature>
<sequence length="1752" mass="196487">MIYTMLRVLSGILIWSVLSPSVRAIDISECPAPEFYKCKDGLSCISSFFLCDGSYECEDFSDETNCSKPKERKLICDKSEFRCHDKLCIPEAWVCDGRDDCLDGSDESFGCSINKTCSNFRCQNGGCIMNEWVCDGNNDCGDNSDEVHCDNSTVTRIECTAENNRYLCKNKNCVMLSLVCNSADDCGDNSDEDSVKCDSAEKLCSVNNCSHFCKRTPNGPLCYCRNGYKLVGSKICIDINECEIYGICDHECVNSPGSFHCTCQANYTLQDDKRTCKADAGEAIMVYSTKSEIRAHYLQSNVTFPIARNLQHVIGVTLDANFVYWADAEVGDEAIVKSPDTGGPKTVIVTAGLGLPEQVAIDWITGNIYFTDSYFKHIGVCNNDGSYCTVIITEAADKPRGLALLSMKGELYWSDWGLQPHISKAGMDGKDGEPFITENLVWPNSLTIDYPNQRLYWVDAKLKIIESVGLNGRDRRVVLHAALEHPYSLAIFENRLYWSDWRLKHIQSCDKFTGKNQSVLIKQRDTIYGIYIYHSAIHKMTRNFCKQSPCSHLCLLARNEKYSCACPLDMKLSSDSRTCTEEEKQHQLFIGANYMVIEYYHALLGKPKLTTSLTMTHITELAYNSLKDTIFVADGITNTIYEFNQRSGSMDVVIAAQSSRIGGMDFDYYGNNLYWCDINHRTIHVYNLNTQTSVTFNYSEEPRDILLIPEHGIMYVAFASSKKVHIDKMEMNGAGSRTHVIEDRILGPNVALTYDRTLERVFWADRGTGRIESTSWEGTDRHLFRSGLDGLVDITIMKSDIFWTVHGSSKLFWANKNGAIPGNKKITLDIGNINGVSLPMHLVTRNEVHGPNNHPCSRNNGGCTHVCLVLRNNYMCACPPGMILSENNKGCKEEVLCRDNQMECKGDNKCIYNNQWCDGQQDCSDGEDEKNCTRKICNANEFTCKSGECIAEENRCDSNYDCKDRSDEADCTKKACNEDEFTCAFSGECISKYLVCNGRADCSDFTDESGCNKHTCDQESFSCTDGSCIPISWKCDGEADCMDGSDEGAHCPSNICSSELFTCSNGHCIDKSLVCNNLNDCDDYSDEVECSVEETTKIDGCTSDQYQCFATDKCIPESLRCDGVQDCPKNDDEHHCGGCRVDEFTCENMNCIQLSGVCDGVDECDDNSDEKNCDHQHPGHINGVNNTVSLLHCDQYTCATGSCLPFNSVCDGTPDCYDESDEGGVCESACGLFDPCERICHKTPAGAVCSCPEGYRLRNDGTSCEDINECEEQACTQICLNLPGSFLCSCFDGYVLRSDWATCKVDGPPMVIIAAAKGTVIRKINPSLHLTHDLFYDDTMNITSVDVDAARNTIYWSDAHYATINKMNLNDEGRKTIQNIGQPEVLSLDWITDNVYFYDTESLSIKVCHFSEEKCAKVVAINDMYKVKALTVDPIHGWMFWGQTLFRLNGAMSEIYRADINGLSVTGIVLNNLGAVNGITIDYFRSHLYWADSQRDVIERSDLNGVDRKIFIRTTARNYPYGLNIYEDSLYWLINGLNFVKKCSLHNTTDCQQIRLSSYTAKHSFAIFQPSRQPSVENVCEGHKCDYMCVQSKKVMCLCHYGVSPYKNASCPESPNMTMENNWKILDKKVQSSERDGGTFTGIILTVAIGIMILSAYYYYQKKKLTLLRKTDVSIHFQNPSFDRAKDIEKANPTPILIPGEHEYINPTVDVQPKVNEKKENHLRKTIELMNSDQSESEFEDATYSHDVRLIR</sequence>
<organism evidence="19 20">
    <name type="scientific">Cephus cinctus</name>
    <name type="common">Wheat stem sawfly</name>
    <dbReference type="NCBI Taxonomy" id="211228"/>
    <lineage>
        <taxon>Eukaryota</taxon>
        <taxon>Metazoa</taxon>
        <taxon>Ecdysozoa</taxon>
        <taxon>Arthropoda</taxon>
        <taxon>Hexapoda</taxon>
        <taxon>Insecta</taxon>
        <taxon>Pterygota</taxon>
        <taxon>Neoptera</taxon>
        <taxon>Endopterygota</taxon>
        <taxon>Hymenoptera</taxon>
        <taxon>Cephoidea</taxon>
        <taxon>Cephidae</taxon>
        <taxon>Cephus</taxon>
    </lineage>
</organism>
<dbReference type="GO" id="GO:0043235">
    <property type="term" value="C:receptor complex"/>
    <property type="evidence" value="ECO:0007669"/>
    <property type="project" value="TreeGrafter"/>
</dbReference>
<dbReference type="Pfam" id="PF00058">
    <property type="entry name" value="Ldl_recept_b"/>
    <property type="match status" value="2"/>
</dbReference>
<dbReference type="PANTHER" id="PTHR22722">
    <property type="entry name" value="LOW-DENSITY LIPOPROTEIN RECEPTOR-RELATED PROTEIN 2-RELATED"/>
    <property type="match status" value="1"/>
</dbReference>
<dbReference type="SUPFAM" id="SSF57196">
    <property type="entry name" value="EGF/Laminin"/>
    <property type="match status" value="6"/>
</dbReference>
<dbReference type="InterPro" id="IPR000033">
    <property type="entry name" value="LDLR_classB_rpt"/>
</dbReference>
<dbReference type="Proteomes" id="UP000694920">
    <property type="component" value="Unplaced"/>
</dbReference>
<evidence type="ECO:0000256" key="16">
    <source>
        <dbReference type="SAM" id="Phobius"/>
    </source>
</evidence>
<keyword evidence="5 16" id="KW-0812">Transmembrane</keyword>
<dbReference type="InterPro" id="IPR018097">
    <property type="entry name" value="EGF_Ca-bd_CS"/>
</dbReference>
<dbReference type="CTD" id="32367"/>
<keyword evidence="8 16" id="KW-1133">Transmembrane helix</keyword>
<dbReference type="FunFam" id="2.10.25.10:FF:000009">
    <property type="entry name" value="Low-density lipoprotein receptor isoform 1"/>
    <property type="match status" value="1"/>
</dbReference>
<dbReference type="PROSITE" id="PS50026">
    <property type="entry name" value="EGF_3"/>
    <property type="match status" value="1"/>
</dbReference>
<dbReference type="Gene3D" id="2.120.10.30">
    <property type="entry name" value="TolB, C-terminal domain"/>
    <property type="match status" value="3"/>
</dbReference>
<dbReference type="SMART" id="SM00135">
    <property type="entry name" value="LY"/>
    <property type="match status" value="10"/>
</dbReference>
<dbReference type="SMART" id="SM00192">
    <property type="entry name" value="LDLa"/>
    <property type="match status" value="12"/>
</dbReference>
<dbReference type="InterPro" id="IPR002172">
    <property type="entry name" value="LDrepeatLR_classA_rpt"/>
</dbReference>
<feature type="disulfide bond" evidence="14">
    <location>
        <begin position="134"/>
        <end position="149"/>
    </location>
</feature>
<feature type="disulfide bond" evidence="14">
    <location>
        <begin position="956"/>
        <end position="971"/>
    </location>
</feature>
<evidence type="ECO:0000313" key="20">
    <source>
        <dbReference type="RefSeq" id="XP_015601418.1"/>
    </source>
</evidence>
<dbReference type="Pfam" id="PF12662">
    <property type="entry name" value="cEGF"/>
    <property type="match status" value="1"/>
</dbReference>
<feature type="disulfide bond" evidence="13">
    <location>
        <begin position="242"/>
        <end position="252"/>
    </location>
</feature>
<feature type="disulfide bond" evidence="14">
    <location>
        <begin position="1158"/>
        <end position="1173"/>
    </location>
</feature>
<dbReference type="InterPro" id="IPR023415">
    <property type="entry name" value="LDLR_class-A_CS"/>
</dbReference>
<protein>
    <submittedName>
        <fullName evidence="20">Vitellogenin receptor isoform X1</fullName>
    </submittedName>
</protein>
<dbReference type="InterPro" id="IPR026823">
    <property type="entry name" value="cEGF"/>
</dbReference>
<dbReference type="PROSITE" id="PS01186">
    <property type="entry name" value="EGF_2"/>
    <property type="match status" value="1"/>
</dbReference>
<evidence type="ECO:0000259" key="18">
    <source>
        <dbReference type="PROSITE" id="PS50026"/>
    </source>
</evidence>
<feature type="disulfide bond" evidence="14">
    <location>
        <begin position="1016"/>
        <end position="1028"/>
    </location>
</feature>
<dbReference type="PANTHER" id="PTHR22722:SF14">
    <property type="entry name" value="MEGALIN, ISOFORM A"/>
    <property type="match status" value="1"/>
</dbReference>
<evidence type="ECO:0000256" key="15">
    <source>
        <dbReference type="PROSITE-ProRule" id="PRU00461"/>
    </source>
</evidence>
<dbReference type="CDD" id="cd00054">
    <property type="entry name" value="EGF_CA"/>
    <property type="match status" value="1"/>
</dbReference>
<dbReference type="Gene3D" id="2.10.25.10">
    <property type="entry name" value="Laminin"/>
    <property type="match status" value="4"/>
</dbReference>
<evidence type="ECO:0000256" key="10">
    <source>
        <dbReference type="ARBA" id="ARBA00023157"/>
    </source>
</evidence>
<dbReference type="FunFam" id="2.120.10.30:FF:000241">
    <property type="entry name" value="Low-density lipoprotein receptor-related protein 6"/>
    <property type="match status" value="1"/>
</dbReference>
<feature type="signal peptide" evidence="17">
    <location>
        <begin position="1"/>
        <end position="24"/>
    </location>
</feature>
<evidence type="ECO:0000256" key="1">
    <source>
        <dbReference type="ARBA" id="ARBA00004479"/>
    </source>
</evidence>
<evidence type="ECO:0000256" key="9">
    <source>
        <dbReference type="ARBA" id="ARBA00023136"/>
    </source>
</evidence>
<feature type="disulfide bond" evidence="14">
    <location>
        <begin position="996"/>
        <end position="1011"/>
    </location>
</feature>
<name>A0AAJ7C409_CEPCN</name>
<feature type="disulfide bond" evidence="14">
    <location>
        <begin position="1075"/>
        <end position="1090"/>
    </location>
</feature>
<keyword evidence="4" id="KW-0254">Endocytosis</keyword>
<keyword evidence="7" id="KW-0677">Repeat</keyword>
<dbReference type="FunFam" id="2.10.25.10:FF:000119">
    <property type="entry name" value="vitamin K-dependent protein S"/>
    <property type="match status" value="1"/>
</dbReference>
<feature type="disulfide bond" evidence="14">
    <location>
        <begin position="1146"/>
        <end position="1164"/>
    </location>
</feature>
<evidence type="ECO:0000256" key="13">
    <source>
        <dbReference type="PROSITE-ProRule" id="PRU00076"/>
    </source>
</evidence>
<evidence type="ECO:0000313" key="19">
    <source>
        <dbReference type="Proteomes" id="UP000694920"/>
    </source>
</evidence>
<dbReference type="PROSITE" id="PS00010">
    <property type="entry name" value="ASX_HYDROXYL"/>
    <property type="match status" value="1"/>
</dbReference>
<evidence type="ECO:0000256" key="14">
    <source>
        <dbReference type="PROSITE-ProRule" id="PRU00124"/>
    </source>
</evidence>
<dbReference type="InterPro" id="IPR036055">
    <property type="entry name" value="LDL_receptor-like_sf"/>
</dbReference>
<dbReference type="PROSITE" id="PS50068">
    <property type="entry name" value="LDLRA_2"/>
    <property type="match status" value="12"/>
</dbReference>
<keyword evidence="12" id="KW-0325">Glycoprotein</keyword>
<accession>A0AAJ7C409</accession>
<dbReference type="Pfam" id="PF07645">
    <property type="entry name" value="EGF_CA"/>
    <property type="match status" value="1"/>
</dbReference>
<feature type="disulfide bond" evidence="14">
    <location>
        <begin position="168"/>
        <end position="186"/>
    </location>
</feature>
<feature type="disulfide bond" evidence="14">
    <location>
        <begin position="1063"/>
        <end position="1081"/>
    </location>
</feature>
<dbReference type="GO" id="GO:0016324">
    <property type="term" value="C:apical plasma membrane"/>
    <property type="evidence" value="ECO:0007669"/>
    <property type="project" value="TreeGrafter"/>
</dbReference>
<feature type="disulfide bond" evidence="14">
    <location>
        <begin position="944"/>
        <end position="962"/>
    </location>
</feature>
<keyword evidence="10 13" id="KW-1015">Disulfide bond</keyword>
<evidence type="ECO:0000256" key="6">
    <source>
        <dbReference type="ARBA" id="ARBA00022729"/>
    </source>
</evidence>
<comment type="subcellular location">
    <subcellularLocation>
        <location evidence="1">Membrane</location>
        <topology evidence="1">Single-pass type I membrane protein</topology>
    </subcellularLocation>
</comment>
<evidence type="ECO:0000256" key="2">
    <source>
        <dbReference type="ARBA" id="ARBA00009939"/>
    </source>
</evidence>
<feature type="transmembrane region" description="Helical" evidence="16">
    <location>
        <begin position="1640"/>
        <end position="1660"/>
    </location>
</feature>
<dbReference type="PROSITE" id="PS01187">
    <property type="entry name" value="EGF_CA"/>
    <property type="match status" value="2"/>
</dbReference>
<feature type="repeat" description="LDL-receptor class B" evidence="15">
    <location>
        <begin position="1486"/>
        <end position="1529"/>
    </location>
</feature>
<feature type="disulfide bond" evidence="14">
    <location>
        <begin position="917"/>
        <end position="932"/>
    </location>
</feature>
<dbReference type="FunFam" id="4.10.400.10:FF:000002">
    <property type="entry name" value="Low-density lipoprotein receptor-related protein 1"/>
    <property type="match status" value="2"/>
</dbReference>
<dbReference type="SMART" id="SM00179">
    <property type="entry name" value="EGF_CA"/>
    <property type="match status" value="5"/>
</dbReference>
<evidence type="ECO:0000256" key="4">
    <source>
        <dbReference type="ARBA" id="ARBA00022583"/>
    </source>
</evidence>
<dbReference type="GeneID" id="107270692"/>
<dbReference type="Pfam" id="PF00057">
    <property type="entry name" value="Ldl_recept_a"/>
    <property type="match status" value="12"/>
</dbReference>
<feature type="disulfide bond" evidence="14">
    <location>
        <begin position="1121"/>
        <end position="1136"/>
    </location>
</feature>
<dbReference type="PROSITE" id="PS51120">
    <property type="entry name" value="LDLRB"/>
    <property type="match status" value="4"/>
</dbReference>
<dbReference type="InterPro" id="IPR051221">
    <property type="entry name" value="LDLR-related"/>
</dbReference>
<keyword evidence="6 17" id="KW-0732">Signal</keyword>
<keyword evidence="9 16" id="KW-0472">Membrane</keyword>
<dbReference type="SUPFAM" id="SSF57424">
    <property type="entry name" value="LDL receptor-like module"/>
    <property type="match status" value="12"/>
</dbReference>
<dbReference type="InterPro" id="IPR011042">
    <property type="entry name" value="6-blade_b-propeller_TolB-like"/>
</dbReference>
<keyword evidence="3 13" id="KW-0245">EGF-like domain</keyword>
<feature type="disulfide bond" evidence="14">
    <location>
        <begin position="1198"/>
        <end position="1216"/>
    </location>
</feature>
<evidence type="ECO:0000256" key="5">
    <source>
        <dbReference type="ARBA" id="ARBA00022692"/>
    </source>
</evidence>
<dbReference type="GO" id="GO:0005509">
    <property type="term" value="F:calcium ion binding"/>
    <property type="evidence" value="ECO:0007669"/>
    <property type="project" value="InterPro"/>
</dbReference>
<feature type="disulfide bond" evidence="14">
    <location>
        <begin position="83"/>
        <end position="101"/>
    </location>
</feature>
<feature type="disulfide bond" evidence="14">
    <location>
        <begin position="1056"/>
        <end position="1068"/>
    </location>
</feature>
<evidence type="ECO:0000256" key="8">
    <source>
        <dbReference type="ARBA" id="ARBA00022989"/>
    </source>
</evidence>
<proteinExistence type="inferred from homology"/>
<feature type="disulfide bond" evidence="14">
    <location>
        <begin position="1023"/>
        <end position="1041"/>
    </location>
</feature>
<reference evidence="20" key="1">
    <citation type="submission" date="2025-08" db="UniProtKB">
        <authorList>
            <consortium name="RefSeq"/>
        </authorList>
    </citation>
    <scope>IDENTIFICATION</scope>
</reference>